<dbReference type="PROSITE" id="PS00211">
    <property type="entry name" value="ABC_TRANSPORTER_1"/>
    <property type="match status" value="1"/>
</dbReference>
<dbReference type="PROSITE" id="PS50893">
    <property type="entry name" value="ABC_TRANSPORTER_2"/>
    <property type="match status" value="2"/>
</dbReference>
<evidence type="ECO:0000259" key="8">
    <source>
        <dbReference type="PROSITE" id="PS50893"/>
    </source>
</evidence>
<dbReference type="Proteomes" id="UP000298664">
    <property type="component" value="Chromosome Linear"/>
</dbReference>
<accession>A0AAF0HBG4</accession>
<dbReference type="InterPro" id="IPR027417">
    <property type="entry name" value="P-loop_NTPase"/>
</dbReference>
<sequence length="510" mass="55121">MSSQQQVPLLSVRNLSISFGPVKILHEVAFDLLPGEVHSLVGENGSGKSTIIKCLSGFYQPSSTSEMFVEGQPVALPYGAIDAAQHGLSFVHQDLALVPTLSVSDNLALSRGFKTRSGWRIIDEEERRRARAALSAFGVDIDPDEKIENLGQAQKTLVAIARGLDAESGTRRILVLDEPTAALPAKEVGVLFDAIRKLTAQGIGIIYVSHRLSEVLEISDRVTALRDGRVVGTSDANTLDERKLTSLIIGKSPERFFPIVPEPSSNEIVLKVEGLSGKRVQNVNLSVRRGEIVGIAGLLGSGRSELGRLLFGWQKKTSGKISINGKVANIINPSVGLDAGIAYVPEDRLNCGGVRDLTVGENFCLPRTGAFWRRGRLDPQLENAAVEAMIHKYDVRPPDPSARFGSLSGGNQQKVIVARALRLKPKIVILDEPAQGVDIGAKAEIFSIISSAARNGTSILLIDSDIEELCRLCERVLVLKNGRIVHEVSGNDRTRENINEAIHNAGDRVL</sequence>
<dbReference type="Pfam" id="PF00005">
    <property type="entry name" value="ABC_tran"/>
    <property type="match status" value="2"/>
</dbReference>
<evidence type="ECO:0000256" key="2">
    <source>
        <dbReference type="ARBA" id="ARBA00022448"/>
    </source>
</evidence>
<dbReference type="EMBL" id="CP124734">
    <property type="protein sequence ID" value="WHA42607.1"/>
    <property type="molecule type" value="Genomic_DNA"/>
</dbReference>
<dbReference type="CDD" id="cd03215">
    <property type="entry name" value="ABC_Carb_Monos_II"/>
    <property type="match status" value="1"/>
</dbReference>
<dbReference type="InterPro" id="IPR003439">
    <property type="entry name" value="ABC_transporter-like_ATP-bd"/>
</dbReference>
<evidence type="ECO:0000313" key="9">
    <source>
        <dbReference type="EMBL" id="WHA42607.1"/>
    </source>
</evidence>
<evidence type="ECO:0000256" key="6">
    <source>
        <dbReference type="ARBA" id="ARBA00022840"/>
    </source>
</evidence>
<evidence type="ECO:0000256" key="3">
    <source>
        <dbReference type="ARBA" id="ARBA00022597"/>
    </source>
</evidence>
<proteinExistence type="inferred from homology"/>
<dbReference type="InterPro" id="IPR050107">
    <property type="entry name" value="ABC_carbohydrate_import_ATPase"/>
</dbReference>
<comment type="similarity">
    <text evidence="1">Belongs to the ABC transporter superfamily.</text>
</comment>
<feature type="domain" description="ABC transporter" evidence="8">
    <location>
        <begin position="10"/>
        <end position="252"/>
    </location>
</feature>
<protein>
    <submittedName>
        <fullName evidence="9">Sugar ABC transporter ATP-binding protein</fullName>
    </submittedName>
</protein>
<dbReference type="CDD" id="cd03216">
    <property type="entry name" value="ABC_Carb_Monos_I"/>
    <property type="match status" value="1"/>
</dbReference>
<evidence type="ECO:0000256" key="5">
    <source>
        <dbReference type="ARBA" id="ARBA00022741"/>
    </source>
</evidence>
<keyword evidence="3" id="KW-0762">Sugar transport</keyword>
<reference evidence="9" key="1">
    <citation type="submission" date="2023-05" db="EMBL/GenBank/DDBJ databases">
        <title>Complete genome sequence of Agrobacterium larrymoorei CFBP5477.</title>
        <authorList>
            <person name="Yen H.-C."/>
            <person name="Chou L."/>
            <person name="Lin Y.-C."/>
            <person name="Lai E.-M."/>
            <person name="Kuo C.-H."/>
        </authorList>
    </citation>
    <scope>NUCLEOTIDE SEQUENCE</scope>
    <source>
        <strain evidence="9">CFBP5477</strain>
    </source>
</reference>
<evidence type="ECO:0000313" key="10">
    <source>
        <dbReference type="Proteomes" id="UP000298664"/>
    </source>
</evidence>
<dbReference type="PANTHER" id="PTHR43790:SF9">
    <property type="entry name" value="GALACTOFURANOSE TRANSPORTER ATP-BINDING PROTEIN YTFR"/>
    <property type="match status" value="1"/>
</dbReference>
<organism evidence="9 10">
    <name type="scientific">Agrobacterium larrymoorei</name>
    <dbReference type="NCBI Taxonomy" id="160699"/>
    <lineage>
        <taxon>Bacteria</taxon>
        <taxon>Pseudomonadati</taxon>
        <taxon>Pseudomonadota</taxon>
        <taxon>Alphaproteobacteria</taxon>
        <taxon>Hyphomicrobiales</taxon>
        <taxon>Rhizobiaceae</taxon>
        <taxon>Rhizobium/Agrobacterium group</taxon>
        <taxon>Agrobacterium</taxon>
    </lineage>
</organism>
<dbReference type="Gene3D" id="3.40.50.300">
    <property type="entry name" value="P-loop containing nucleotide triphosphate hydrolases"/>
    <property type="match status" value="2"/>
</dbReference>
<dbReference type="GO" id="GO:0016887">
    <property type="term" value="F:ATP hydrolysis activity"/>
    <property type="evidence" value="ECO:0007669"/>
    <property type="project" value="InterPro"/>
</dbReference>
<dbReference type="InterPro" id="IPR017871">
    <property type="entry name" value="ABC_transporter-like_CS"/>
</dbReference>
<name>A0AAF0HBG4_9HYPH</name>
<keyword evidence="4" id="KW-0677">Repeat</keyword>
<dbReference type="GO" id="GO:0005524">
    <property type="term" value="F:ATP binding"/>
    <property type="evidence" value="ECO:0007669"/>
    <property type="project" value="UniProtKB-KW"/>
</dbReference>
<evidence type="ECO:0000256" key="1">
    <source>
        <dbReference type="ARBA" id="ARBA00005417"/>
    </source>
</evidence>
<evidence type="ECO:0000256" key="7">
    <source>
        <dbReference type="ARBA" id="ARBA00023136"/>
    </source>
</evidence>
<keyword evidence="6 9" id="KW-0067">ATP-binding</keyword>
<keyword evidence="7" id="KW-0472">Membrane</keyword>
<keyword evidence="5" id="KW-0547">Nucleotide-binding</keyword>
<dbReference type="RefSeq" id="WP_137396060.1">
    <property type="nucleotide sequence ID" value="NZ_CP124734.1"/>
</dbReference>
<keyword evidence="2" id="KW-0813">Transport</keyword>
<dbReference type="SMART" id="SM00382">
    <property type="entry name" value="AAA"/>
    <property type="match status" value="2"/>
</dbReference>
<dbReference type="SUPFAM" id="SSF52540">
    <property type="entry name" value="P-loop containing nucleoside triphosphate hydrolases"/>
    <property type="match status" value="2"/>
</dbReference>
<dbReference type="PANTHER" id="PTHR43790">
    <property type="entry name" value="CARBOHYDRATE TRANSPORT ATP-BINDING PROTEIN MG119-RELATED"/>
    <property type="match status" value="1"/>
</dbReference>
<dbReference type="AlphaFoldDB" id="A0AAF0HBG4"/>
<evidence type="ECO:0000256" key="4">
    <source>
        <dbReference type="ARBA" id="ARBA00022737"/>
    </source>
</evidence>
<gene>
    <name evidence="9" type="ORF">CFBP5477_015095</name>
</gene>
<dbReference type="InterPro" id="IPR003593">
    <property type="entry name" value="AAA+_ATPase"/>
</dbReference>
<feature type="domain" description="ABC transporter" evidence="8">
    <location>
        <begin position="264"/>
        <end position="506"/>
    </location>
</feature>